<accession>A0ABT4MII8</accession>
<dbReference type="Pfam" id="PF11139">
    <property type="entry name" value="SfLAP"/>
    <property type="match status" value="1"/>
</dbReference>
<sequence>MFFNLVGLALVDSIGVGTLVVPLWMMVRPSFRIRGVLLHLGVLGLLYLGVGITLLTLIEDVTAAFMTHAVPGNAWVRMTVGGVVLAAGLVCDRRRRRPSGKWWMRAPASARGVALLAVAVGAVEVVTMLPYLAAIDAVADSGLGWASSVSILAVYVLITLLPALVLLAARVAASQLVSSLLSRLMRRVERWSQDVVGTVLLVVGALLVADTAIEMKLV</sequence>
<evidence type="ECO:0000313" key="2">
    <source>
        <dbReference type="EMBL" id="MCZ4520623.1"/>
    </source>
</evidence>
<reference evidence="2" key="1">
    <citation type="submission" date="2022-12" db="EMBL/GenBank/DDBJ databases">
        <authorList>
            <person name="Krivoruchko A.V."/>
            <person name="Elkin A."/>
        </authorList>
    </citation>
    <scope>NUCLEOTIDE SEQUENCE</scope>
    <source>
        <strain evidence="2">IEGM 1391</strain>
    </source>
</reference>
<keyword evidence="1" id="KW-1133">Transmembrane helix</keyword>
<keyword evidence="3" id="KW-1185">Reference proteome</keyword>
<keyword evidence="1" id="KW-0812">Transmembrane</keyword>
<name>A0ABT4MII8_9NOCA</name>
<gene>
    <name evidence="2" type="ORF">O4220_19115</name>
</gene>
<comment type="caution">
    <text evidence="2">The sequence shown here is derived from an EMBL/GenBank/DDBJ whole genome shotgun (WGS) entry which is preliminary data.</text>
</comment>
<feature type="transmembrane region" description="Helical" evidence="1">
    <location>
        <begin position="112"/>
        <end position="132"/>
    </location>
</feature>
<feature type="transmembrane region" description="Helical" evidence="1">
    <location>
        <begin position="194"/>
        <end position="213"/>
    </location>
</feature>
<dbReference type="EMBL" id="JAPWIJ010000008">
    <property type="protein sequence ID" value="MCZ4520623.1"/>
    <property type="molecule type" value="Genomic_DNA"/>
</dbReference>
<feature type="transmembrane region" description="Helical" evidence="1">
    <location>
        <begin position="74"/>
        <end position="91"/>
    </location>
</feature>
<dbReference type="InterPro" id="IPR021315">
    <property type="entry name" value="Gap/Sap"/>
</dbReference>
<dbReference type="RefSeq" id="WP_269607059.1">
    <property type="nucleotide sequence ID" value="NZ_JAPWIJ010000008.1"/>
</dbReference>
<feature type="transmembrane region" description="Helical" evidence="1">
    <location>
        <begin position="152"/>
        <end position="173"/>
    </location>
</feature>
<feature type="transmembrane region" description="Helical" evidence="1">
    <location>
        <begin position="6"/>
        <end position="24"/>
    </location>
</feature>
<protein>
    <submittedName>
        <fullName evidence="2">GAP family protein</fullName>
    </submittedName>
</protein>
<dbReference type="Proteomes" id="UP001081071">
    <property type="component" value="Unassembled WGS sequence"/>
</dbReference>
<proteinExistence type="predicted"/>
<organism evidence="2 3">
    <name type="scientific">Rhodococcus ruber</name>
    <dbReference type="NCBI Taxonomy" id="1830"/>
    <lineage>
        <taxon>Bacteria</taxon>
        <taxon>Bacillati</taxon>
        <taxon>Actinomycetota</taxon>
        <taxon>Actinomycetes</taxon>
        <taxon>Mycobacteriales</taxon>
        <taxon>Nocardiaceae</taxon>
        <taxon>Rhodococcus</taxon>
    </lineage>
</organism>
<evidence type="ECO:0000256" key="1">
    <source>
        <dbReference type="SAM" id="Phobius"/>
    </source>
</evidence>
<evidence type="ECO:0000313" key="3">
    <source>
        <dbReference type="Proteomes" id="UP001081071"/>
    </source>
</evidence>
<feature type="transmembrane region" description="Helical" evidence="1">
    <location>
        <begin position="36"/>
        <end position="58"/>
    </location>
</feature>
<keyword evidence="1" id="KW-0472">Membrane</keyword>